<accession>A0A1N6DB88</accession>
<evidence type="ECO:0008006" key="3">
    <source>
        <dbReference type="Google" id="ProtNLM"/>
    </source>
</evidence>
<sequence>MKKLGIALILLVVLSIAGTHFLENWLSQRIPEILNEQKDRDYDLIFEEINIHLLQRKVDLHAIRLVPLNDSVNTKVNGSFRDISMSGLDLLKIIVERKLEINELKIVEPSLRLIQKNKKGNAQESSMAFQLLFQDIISRGEIKDVILVNGTAEFFTDLDSLVRIGQFTDLNLNIHGLKTDSALIKEDIPFRLESLEANLKNIEYAVNSNQQLKVEELNYNSQEKEMTFKGIGFTYKKGILAALKQSEHQMDLIEFGVKEFKLIHIDTQSSIYGDLSLIAGLATIDSLELIDLRDKNKPRPSEPVKPMFEGIIEKIPFPLRLDTIRIQNSKISYQEIGEGNTQPADLSFENVSAELYNVLTTDSLQQGKTMTLNSRAKLRGHADVEMDIQVPYGNDVFQLEATISGFNLPAINELFAKMGKFRVDSGILLGLRLTMDAQKYSSRNTLAFDYRELKLEMIPDDDSKKGLNTLINSAANLFTSKENIPNSTNYKTARYSTSRNVYRGPFNLIWESSKEGLMEIVPVGIARTFIGGRKK</sequence>
<evidence type="ECO:0000313" key="1">
    <source>
        <dbReference type="EMBL" id="SIN68061.1"/>
    </source>
</evidence>
<dbReference type="Proteomes" id="UP000185221">
    <property type="component" value="Unassembled WGS sequence"/>
</dbReference>
<gene>
    <name evidence="1" type="ORF">SAMN05444394_0644</name>
</gene>
<protein>
    <recommendedName>
        <fullName evidence="3">DUF748 domain-containing protein</fullName>
    </recommendedName>
</protein>
<dbReference type="OrthoDB" id="1412480at2"/>
<dbReference type="EMBL" id="FSRC01000001">
    <property type="protein sequence ID" value="SIN68061.1"/>
    <property type="molecule type" value="Genomic_DNA"/>
</dbReference>
<reference evidence="2" key="1">
    <citation type="submission" date="2016-11" db="EMBL/GenBank/DDBJ databases">
        <authorList>
            <person name="Varghese N."/>
            <person name="Submissions S."/>
        </authorList>
    </citation>
    <scope>NUCLEOTIDE SEQUENCE [LARGE SCALE GENOMIC DNA]</scope>
    <source>
        <strain evidence="2">DSM 15292</strain>
    </source>
</reference>
<dbReference type="STRING" id="226505.SAMN05444394_0644"/>
<name>A0A1N6DB88_9BACT</name>
<dbReference type="RefSeq" id="WP_074223380.1">
    <property type="nucleotide sequence ID" value="NZ_FSRC01000001.1"/>
</dbReference>
<dbReference type="AlphaFoldDB" id="A0A1N6DB88"/>
<proteinExistence type="predicted"/>
<keyword evidence="2" id="KW-1185">Reference proteome</keyword>
<organism evidence="1 2">
    <name type="scientific">Algoriphagus halophilus</name>
    <dbReference type="NCBI Taxonomy" id="226505"/>
    <lineage>
        <taxon>Bacteria</taxon>
        <taxon>Pseudomonadati</taxon>
        <taxon>Bacteroidota</taxon>
        <taxon>Cytophagia</taxon>
        <taxon>Cytophagales</taxon>
        <taxon>Cyclobacteriaceae</taxon>
        <taxon>Algoriphagus</taxon>
    </lineage>
</organism>
<evidence type="ECO:0000313" key="2">
    <source>
        <dbReference type="Proteomes" id="UP000185221"/>
    </source>
</evidence>